<organism evidence="4 5">
    <name type="scientific">Parnassius mnemosyne</name>
    <name type="common">clouded apollo</name>
    <dbReference type="NCBI Taxonomy" id="213953"/>
    <lineage>
        <taxon>Eukaryota</taxon>
        <taxon>Metazoa</taxon>
        <taxon>Ecdysozoa</taxon>
        <taxon>Arthropoda</taxon>
        <taxon>Hexapoda</taxon>
        <taxon>Insecta</taxon>
        <taxon>Pterygota</taxon>
        <taxon>Neoptera</taxon>
        <taxon>Endopterygota</taxon>
        <taxon>Lepidoptera</taxon>
        <taxon>Glossata</taxon>
        <taxon>Ditrysia</taxon>
        <taxon>Papilionoidea</taxon>
        <taxon>Papilionidae</taxon>
        <taxon>Parnassiinae</taxon>
        <taxon>Parnassini</taxon>
        <taxon>Parnassius</taxon>
        <taxon>Driopa</taxon>
    </lineage>
</organism>
<dbReference type="InterPro" id="IPR027806">
    <property type="entry name" value="HARBI1_dom"/>
</dbReference>
<evidence type="ECO:0000256" key="2">
    <source>
        <dbReference type="ARBA" id="ARBA00022723"/>
    </source>
</evidence>
<accession>A0AAV1LDL8</accession>
<comment type="cofactor">
    <cofactor evidence="1">
        <name>a divalent metal cation</name>
        <dbReference type="ChEBI" id="CHEBI:60240"/>
    </cofactor>
</comment>
<dbReference type="EMBL" id="CAVLGL010000087">
    <property type="protein sequence ID" value="CAK1592134.1"/>
    <property type="molecule type" value="Genomic_DNA"/>
</dbReference>
<dbReference type="AlphaFoldDB" id="A0AAV1LDL8"/>
<proteinExistence type="predicted"/>
<gene>
    <name evidence="4" type="ORF">PARMNEM_LOCUS12171</name>
</gene>
<protein>
    <recommendedName>
        <fullName evidence="3">DDE Tnp4 domain-containing protein</fullName>
    </recommendedName>
</protein>
<comment type="caution">
    <text evidence="4">The sequence shown here is derived from an EMBL/GenBank/DDBJ whole genome shotgun (WGS) entry which is preliminary data.</text>
</comment>
<dbReference type="Pfam" id="PF13359">
    <property type="entry name" value="DDE_Tnp_4"/>
    <property type="match status" value="1"/>
</dbReference>
<sequence length="168" mass="19170">MIAPTLKITKPRGIIHTEQYRNRKGYFSLNVQVVGGPNLMIYDIVVRWAGSTHDSRIFRNSRLNIRLCNNEIDGMLLADGGYPCTRHLLTPVSNPRIAQEERYNKMQIKSRNAVELLHNIVVEVNDFFDVENTVDSNVQPYYTTTTSTTGTSDGLVLRANIISRYYMS</sequence>
<dbReference type="Proteomes" id="UP001314205">
    <property type="component" value="Unassembled WGS sequence"/>
</dbReference>
<evidence type="ECO:0000256" key="1">
    <source>
        <dbReference type="ARBA" id="ARBA00001968"/>
    </source>
</evidence>
<dbReference type="GO" id="GO:0046872">
    <property type="term" value="F:metal ion binding"/>
    <property type="evidence" value="ECO:0007669"/>
    <property type="project" value="UniProtKB-KW"/>
</dbReference>
<evidence type="ECO:0000259" key="3">
    <source>
        <dbReference type="Pfam" id="PF13359"/>
    </source>
</evidence>
<evidence type="ECO:0000313" key="4">
    <source>
        <dbReference type="EMBL" id="CAK1592134.1"/>
    </source>
</evidence>
<feature type="domain" description="DDE Tnp4" evidence="3">
    <location>
        <begin position="7"/>
        <end position="115"/>
    </location>
</feature>
<keyword evidence="5" id="KW-1185">Reference proteome</keyword>
<keyword evidence="2" id="KW-0479">Metal-binding</keyword>
<reference evidence="4 5" key="1">
    <citation type="submission" date="2023-11" db="EMBL/GenBank/DDBJ databases">
        <authorList>
            <person name="Hedman E."/>
            <person name="Englund M."/>
            <person name="Stromberg M."/>
            <person name="Nyberg Akerstrom W."/>
            <person name="Nylinder S."/>
            <person name="Jareborg N."/>
            <person name="Kallberg Y."/>
            <person name="Kronander E."/>
        </authorList>
    </citation>
    <scope>NUCLEOTIDE SEQUENCE [LARGE SCALE GENOMIC DNA]</scope>
</reference>
<name>A0AAV1LDL8_9NEOP</name>
<evidence type="ECO:0000313" key="5">
    <source>
        <dbReference type="Proteomes" id="UP001314205"/>
    </source>
</evidence>